<sequence length="94" mass="10737">MNFLQDAPEKTTSQEWTRWDLLRSSSPGRHSSSPKKEPQSEDRWGEWSQPTACLEEARFSAAMRFRHAALFTHLVSISVLRDCLSISGTRKKAS</sequence>
<comment type="caution">
    <text evidence="2">The sequence shown here is derived from an EMBL/GenBank/DDBJ whole genome shotgun (WGS) entry which is preliminary data.</text>
</comment>
<gene>
    <name evidence="2" type="ORF">AVEN_65450_1</name>
</gene>
<name>A0A4Y2IIG9_ARAVE</name>
<dbReference type="Proteomes" id="UP000499080">
    <property type="component" value="Unassembled WGS sequence"/>
</dbReference>
<reference evidence="2 3" key="1">
    <citation type="journal article" date="2019" name="Sci. Rep.">
        <title>Orb-weaving spider Araneus ventricosus genome elucidates the spidroin gene catalogue.</title>
        <authorList>
            <person name="Kono N."/>
            <person name="Nakamura H."/>
            <person name="Ohtoshi R."/>
            <person name="Moran D.A.P."/>
            <person name="Shinohara A."/>
            <person name="Yoshida Y."/>
            <person name="Fujiwara M."/>
            <person name="Mori M."/>
            <person name="Tomita M."/>
            <person name="Arakawa K."/>
        </authorList>
    </citation>
    <scope>NUCLEOTIDE SEQUENCE [LARGE SCALE GENOMIC DNA]</scope>
</reference>
<dbReference type="AlphaFoldDB" id="A0A4Y2IIG9"/>
<evidence type="ECO:0000313" key="3">
    <source>
        <dbReference type="Proteomes" id="UP000499080"/>
    </source>
</evidence>
<proteinExistence type="predicted"/>
<accession>A0A4Y2IIG9</accession>
<evidence type="ECO:0000256" key="1">
    <source>
        <dbReference type="SAM" id="MobiDB-lite"/>
    </source>
</evidence>
<evidence type="ECO:0000313" key="2">
    <source>
        <dbReference type="EMBL" id="GBM77414.1"/>
    </source>
</evidence>
<feature type="region of interest" description="Disordered" evidence="1">
    <location>
        <begin position="1"/>
        <end position="47"/>
    </location>
</feature>
<protein>
    <submittedName>
        <fullName evidence="2">Uncharacterized protein</fullName>
    </submittedName>
</protein>
<organism evidence="2 3">
    <name type="scientific">Araneus ventricosus</name>
    <name type="common">Orbweaver spider</name>
    <name type="synonym">Epeira ventricosa</name>
    <dbReference type="NCBI Taxonomy" id="182803"/>
    <lineage>
        <taxon>Eukaryota</taxon>
        <taxon>Metazoa</taxon>
        <taxon>Ecdysozoa</taxon>
        <taxon>Arthropoda</taxon>
        <taxon>Chelicerata</taxon>
        <taxon>Arachnida</taxon>
        <taxon>Araneae</taxon>
        <taxon>Araneomorphae</taxon>
        <taxon>Entelegynae</taxon>
        <taxon>Araneoidea</taxon>
        <taxon>Araneidae</taxon>
        <taxon>Araneus</taxon>
    </lineage>
</organism>
<keyword evidence="3" id="KW-1185">Reference proteome</keyword>
<feature type="compositionally biased region" description="Basic and acidic residues" evidence="1">
    <location>
        <begin position="34"/>
        <end position="45"/>
    </location>
</feature>
<dbReference type="EMBL" id="BGPR01002688">
    <property type="protein sequence ID" value="GBM77414.1"/>
    <property type="molecule type" value="Genomic_DNA"/>
</dbReference>